<organism evidence="2">
    <name type="scientific">Selaginella moellendorffii</name>
    <name type="common">Spikemoss</name>
    <dbReference type="NCBI Taxonomy" id="88036"/>
    <lineage>
        <taxon>Eukaryota</taxon>
        <taxon>Viridiplantae</taxon>
        <taxon>Streptophyta</taxon>
        <taxon>Embryophyta</taxon>
        <taxon>Tracheophyta</taxon>
        <taxon>Lycopodiopsida</taxon>
        <taxon>Selaginellales</taxon>
        <taxon>Selaginellaceae</taxon>
        <taxon>Selaginella</taxon>
    </lineage>
</organism>
<evidence type="ECO:0000313" key="1">
    <source>
        <dbReference type="EMBL" id="EFJ37915.1"/>
    </source>
</evidence>
<keyword evidence="2" id="KW-1185">Reference proteome</keyword>
<dbReference type="EMBL" id="GL377565">
    <property type="protein sequence ID" value="EFJ37915.1"/>
    <property type="molecule type" value="Genomic_DNA"/>
</dbReference>
<protein>
    <submittedName>
        <fullName evidence="1">Uncharacterized protein</fullName>
    </submittedName>
</protein>
<dbReference type="HOGENOM" id="CLU_2188513_0_0_1"/>
<proteinExistence type="predicted"/>
<reference evidence="1 2" key="1">
    <citation type="journal article" date="2011" name="Science">
        <title>The Selaginella genome identifies genetic changes associated with the evolution of vascular plants.</title>
        <authorList>
            <person name="Banks J.A."/>
            <person name="Nishiyama T."/>
            <person name="Hasebe M."/>
            <person name="Bowman J.L."/>
            <person name="Gribskov M."/>
            <person name="dePamphilis C."/>
            <person name="Albert V.A."/>
            <person name="Aono N."/>
            <person name="Aoyama T."/>
            <person name="Ambrose B.A."/>
            <person name="Ashton N.W."/>
            <person name="Axtell M.J."/>
            <person name="Barker E."/>
            <person name="Barker M.S."/>
            <person name="Bennetzen J.L."/>
            <person name="Bonawitz N.D."/>
            <person name="Chapple C."/>
            <person name="Cheng C."/>
            <person name="Correa L.G."/>
            <person name="Dacre M."/>
            <person name="DeBarry J."/>
            <person name="Dreyer I."/>
            <person name="Elias M."/>
            <person name="Engstrom E.M."/>
            <person name="Estelle M."/>
            <person name="Feng L."/>
            <person name="Finet C."/>
            <person name="Floyd S.K."/>
            <person name="Frommer W.B."/>
            <person name="Fujita T."/>
            <person name="Gramzow L."/>
            <person name="Gutensohn M."/>
            <person name="Harholt J."/>
            <person name="Hattori M."/>
            <person name="Heyl A."/>
            <person name="Hirai T."/>
            <person name="Hiwatashi Y."/>
            <person name="Ishikawa M."/>
            <person name="Iwata M."/>
            <person name="Karol K.G."/>
            <person name="Koehler B."/>
            <person name="Kolukisaoglu U."/>
            <person name="Kubo M."/>
            <person name="Kurata T."/>
            <person name="Lalonde S."/>
            <person name="Li K."/>
            <person name="Li Y."/>
            <person name="Litt A."/>
            <person name="Lyons E."/>
            <person name="Manning G."/>
            <person name="Maruyama T."/>
            <person name="Michael T.P."/>
            <person name="Mikami K."/>
            <person name="Miyazaki S."/>
            <person name="Morinaga S."/>
            <person name="Murata T."/>
            <person name="Mueller-Roeber B."/>
            <person name="Nelson D.R."/>
            <person name="Obara M."/>
            <person name="Oguri Y."/>
            <person name="Olmstead R.G."/>
            <person name="Onodera N."/>
            <person name="Petersen B.L."/>
            <person name="Pils B."/>
            <person name="Prigge M."/>
            <person name="Rensing S.A."/>
            <person name="Riano-Pachon D.M."/>
            <person name="Roberts A.W."/>
            <person name="Sato Y."/>
            <person name="Scheller H.V."/>
            <person name="Schulz B."/>
            <person name="Schulz C."/>
            <person name="Shakirov E.V."/>
            <person name="Shibagaki N."/>
            <person name="Shinohara N."/>
            <person name="Shippen D.E."/>
            <person name="Soerensen I."/>
            <person name="Sotooka R."/>
            <person name="Sugimoto N."/>
            <person name="Sugita M."/>
            <person name="Sumikawa N."/>
            <person name="Tanurdzic M."/>
            <person name="Theissen G."/>
            <person name="Ulvskov P."/>
            <person name="Wakazuki S."/>
            <person name="Weng J.K."/>
            <person name="Willats W.W."/>
            <person name="Wipf D."/>
            <person name="Wolf P.G."/>
            <person name="Yang L."/>
            <person name="Zimmer A.D."/>
            <person name="Zhu Q."/>
            <person name="Mitros T."/>
            <person name="Hellsten U."/>
            <person name="Loque D."/>
            <person name="Otillar R."/>
            <person name="Salamov A."/>
            <person name="Schmutz J."/>
            <person name="Shapiro H."/>
            <person name="Lindquist E."/>
            <person name="Lucas S."/>
            <person name="Rokhsar D."/>
            <person name="Grigoriev I.V."/>
        </authorList>
    </citation>
    <scope>NUCLEOTIDE SEQUENCE [LARGE SCALE GENOMIC DNA]</scope>
</reference>
<dbReference type="Proteomes" id="UP000001514">
    <property type="component" value="Unassembled WGS sequence"/>
</dbReference>
<gene>
    <name evidence="1" type="ORF">SELMODRAFT_402578</name>
</gene>
<dbReference type="InParanoid" id="D8QR45"/>
<dbReference type="Gramene" id="EFJ37915">
    <property type="protein sequence ID" value="EFJ37915"/>
    <property type="gene ID" value="SELMODRAFT_402578"/>
</dbReference>
<evidence type="ECO:0000313" key="2">
    <source>
        <dbReference type="Proteomes" id="UP000001514"/>
    </source>
</evidence>
<dbReference type="AlphaFoldDB" id="D8QR45"/>
<name>D8QR45_SELML</name>
<sequence>MLDLPKALDSCCSHHTKGSHNPKYSFLGICPSFQLTRSHSSIFLKFSIDYCIQGSEEPKSLNSSSDGLTPLMTEVMGLGCRISWRELGRSWDGRGGNDTRCMSLMFPGP</sequence>
<accession>D8QR45</accession>
<dbReference type="KEGG" id="smo:SELMODRAFT_402578"/>